<feature type="repeat" description="ANK" evidence="3">
    <location>
        <begin position="164"/>
        <end position="196"/>
    </location>
</feature>
<reference evidence="5" key="2">
    <citation type="submission" date="2021-02" db="UniProtKB">
        <authorList>
            <consortium name="EnsemblMetazoa"/>
        </authorList>
    </citation>
    <scope>IDENTIFICATION</scope>
    <source>
        <strain evidence="5">JHB</strain>
    </source>
</reference>
<dbReference type="SMART" id="SM00248">
    <property type="entry name" value="ANK"/>
    <property type="match status" value="3"/>
</dbReference>
<dbReference type="PANTHER" id="PTHR23206:SF8">
    <property type="entry name" value="ANKYRIN REPEAT AND KH DOMAIN-CONTAINING 1"/>
    <property type="match status" value="1"/>
</dbReference>
<organism>
    <name type="scientific">Culex quinquefasciatus</name>
    <name type="common">Southern house mosquito</name>
    <name type="synonym">Culex pungens</name>
    <dbReference type="NCBI Taxonomy" id="7176"/>
    <lineage>
        <taxon>Eukaryota</taxon>
        <taxon>Metazoa</taxon>
        <taxon>Ecdysozoa</taxon>
        <taxon>Arthropoda</taxon>
        <taxon>Hexapoda</taxon>
        <taxon>Insecta</taxon>
        <taxon>Pterygota</taxon>
        <taxon>Neoptera</taxon>
        <taxon>Endopterygota</taxon>
        <taxon>Diptera</taxon>
        <taxon>Nematocera</taxon>
        <taxon>Culicoidea</taxon>
        <taxon>Culicidae</taxon>
        <taxon>Culicinae</taxon>
        <taxon>Culicini</taxon>
        <taxon>Culex</taxon>
        <taxon>Culex</taxon>
    </lineage>
</organism>
<evidence type="ECO:0000256" key="2">
    <source>
        <dbReference type="ARBA" id="ARBA00023043"/>
    </source>
</evidence>
<dbReference type="AlphaFoldDB" id="B0XH84"/>
<dbReference type="OrthoDB" id="194358at2759"/>
<feature type="repeat" description="ANK" evidence="3">
    <location>
        <begin position="223"/>
        <end position="249"/>
    </location>
</feature>
<dbReference type="SUPFAM" id="SSF48403">
    <property type="entry name" value="Ankyrin repeat"/>
    <property type="match status" value="1"/>
</dbReference>
<gene>
    <name evidence="5" type="primary">6052803</name>
    <name evidence="4" type="ORF">CpipJ_CPIJ018845</name>
</gene>
<dbReference type="InterPro" id="IPR002110">
    <property type="entry name" value="Ankyrin_rpt"/>
</dbReference>
<dbReference type="PROSITE" id="PS50088">
    <property type="entry name" value="ANK_REPEAT"/>
    <property type="match status" value="3"/>
</dbReference>
<dbReference type="EnsemblMetazoa" id="CPIJ018845-RA">
    <property type="protein sequence ID" value="CPIJ018845-PA"/>
    <property type="gene ID" value="CPIJ018845"/>
</dbReference>
<dbReference type="Gene3D" id="1.25.40.20">
    <property type="entry name" value="Ankyrin repeat-containing domain"/>
    <property type="match status" value="1"/>
</dbReference>
<keyword evidence="6" id="KW-1185">Reference proteome</keyword>
<dbReference type="VEuPathDB" id="VectorBase:CPIJ018845"/>
<dbReference type="PANTHER" id="PTHR23206">
    <property type="entry name" value="MASK PROTEIN"/>
    <property type="match status" value="1"/>
</dbReference>
<evidence type="ECO:0000256" key="1">
    <source>
        <dbReference type="ARBA" id="ARBA00022737"/>
    </source>
</evidence>
<evidence type="ECO:0000256" key="3">
    <source>
        <dbReference type="PROSITE-ProRule" id="PRU00023"/>
    </source>
</evidence>
<dbReference type="Proteomes" id="UP000002320">
    <property type="component" value="Unassembled WGS sequence"/>
</dbReference>
<accession>B0XH84</accession>
<reference evidence="4" key="1">
    <citation type="submission" date="2007-03" db="EMBL/GenBank/DDBJ databases">
        <title>Annotation of Culex pipiens quinquefasciatus.</title>
        <authorList>
            <consortium name="The Broad Institute Genome Sequencing Platform"/>
            <person name="Atkinson P.W."/>
            <person name="Hemingway J."/>
            <person name="Christensen B.M."/>
            <person name="Higgs S."/>
            <person name="Kodira C."/>
            <person name="Hannick L."/>
            <person name="Megy K."/>
            <person name="O'Leary S."/>
            <person name="Pearson M."/>
            <person name="Haas B.J."/>
            <person name="Mauceli E."/>
            <person name="Wortman J.R."/>
            <person name="Lee N.H."/>
            <person name="Guigo R."/>
            <person name="Stanke M."/>
            <person name="Alvarado L."/>
            <person name="Amedeo P."/>
            <person name="Antoine C.H."/>
            <person name="Arensburger P."/>
            <person name="Bidwell S.L."/>
            <person name="Crawford M."/>
            <person name="Camaro F."/>
            <person name="Devon K."/>
            <person name="Engels R."/>
            <person name="Hammond M."/>
            <person name="Howarth C."/>
            <person name="Koehrsen M."/>
            <person name="Lawson D."/>
            <person name="Montgomery P."/>
            <person name="Nene V."/>
            <person name="Nusbaum C."/>
            <person name="Puiu D."/>
            <person name="Romero-Severson J."/>
            <person name="Severson D.W."/>
            <person name="Shumway M."/>
            <person name="Sisk P."/>
            <person name="Stolte C."/>
            <person name="Zeng Q."/>
            <person name="Eisenstadt E."/>
            <person name="Fraser-Liggett C."/>
            <person name="Strausberg R."/>
            <person name="Galagan J."/>
            <person name="Birren B."/>
            <person name="Collins F.H."/>
        </authorList>
    </citation>
    <scope>NUCLEOTIDE SEQUENCE [LARGE SCALE GENOMIC DNA]</scope>
    <source>
        <strain evidence="4">JHB</strain>
    </source>
</reference>
<dbReference type="EMBL" id="DS233116">
    <property type="protein sequence ID" value="EDS28232.1"/>
    <property type="molecule type" value="Genomic_DNA"/>
</dbReference>
<dbReference type="KEGG" id="cqu:CpipJ_CPIJ018845"/>
<dbReference type="GO" id="GO:0045087">
    <property type="term" value="P:innate immune response"/>
    <property type="evidence" value="ECO:0007669"/>
    <property type="project" value="TreeGrafter"/>
</dbReference>
<dbReference type="PROSITE" id="PS50297">
    <property type="entry name" value="ANK_REP_REGION"/>
    <property type="match status" value="2"/>
</dbReference>
<keyword evidence="2 3" id="KW-0040">ANK repeat</keyword>
<keyword evidence="1" id="KW-0677">Repeat</keyword>
<proteinExistence type="predicted"/>
<evidence type="ECO:0000313" key="5">
    <source>
        <dbReference type="EnsemblMetazoa" id="CPIJ018845-PA"/>
    </source>
</evidence>
<dbReference type="eggNOG" id="KOG4369">
    <property type="taxonomic scope" value="Eukaryota"/>
</dbReference>
<dbReference type="InterPro" id="IPR051631">
    <property type="entry name" value="Ankyrin-KH/SAM_domain"/>
</dbReference>
<dbReference type="InParanoid" id="B0XH84"/>
<name>B0XH84_CULQU</name>
<dbReference type="STRING" id="7176.B0XH84"/>
<feature type="repeat" description="ANK" evidence="3">
    <location>
        <begin position="131"/>
        <end position="163"/>
    </location>
</feature>
<dbReference type="HOGENOM" id="CLU_1116686_0_0_1"/>
<dbReference type="VEuPathDB" id="VectorBase:CQUJHB005579"/>
<dbReference type="Pfam" id="PF12796">
    <property type="entry name" value="Ank_2"/>
    <property type="match status" value="1"/>
</dbReference>
<evidence type="ECO:0000313" key="6">
    <source>
        <dbReference type="Proteomes" id="UP000002320"/>
    </source>
</evidence>
<protein>
    <submittedName>
        <fullName evidence="4 5">Uncharacterized protein</fullName>
    </submittedName>
</protein>
<dbReference type="InterPro" id="IPR036770">
    <property type="entry name" value="Ankyrin_rpt-contain_sf"/>
</dbReference>
<dbReference type="GO" id="GO:0005737">
    <property type="term" value="C:cytoplasm"/>
    <property type="evidence" value="ECO:0007669"/>
    <property type="project" value="TreeGrafter"/>
</dbReference>
<sequence length="249" mass="27405">MVKDKLMGNWTSSLATTSAYGATVLHHAPGAVGHVTAAGGSQQQQPKFVFNVDAAAPNGRSADVDSVTSNARRRTGWPEYDRRREVNKVKLQRPPFLEDTSLRPVPLRHPFNTRLETSSRSVKLTWTRRPIPTTVLPQACAGGNEELVELLISRGTNIEHKDKKGFTPLILIATTGHEKVVETLLRHEAKIEAQSERTKDTPLSLACSVLLNMNANRENRNVPDYTPLSLATSGGYLKNIKLLLSHGTE</sequence>
<evidence type="ECO:0000313" key="4">
    <source>
        <dbReference type="EMBL" id="EDS28232.1"/>
    </source>
</evidence>